<keyword evidence="13" id="KW-1185">Reference proteome</keyword>
<dbReference type="InterPro" id="IPR017452">
    <property type="entry name" value="GPCR_Rhodpsn_7TM"/>
</dbReference>
<protein>
    <recommendedName>
        <fullName evidence="11">G-protein coupled receptors family 1 profile domain-containing protein</fullName>
    </recommendedName>
</protein>
<evidence type="ECO:0000256" key="1">
    <source>
        <dbReference type="ARBA" id="ARBA00004651"/>
    </source>
</evidence>
<gene>
    <name evidence="12" type="ORF">KUTeg_020213</name>
</gene>
<dbReference type="EMBL" id="JARBDR010000918">
    <property type="protein sequence ID" value="KAJ8301226.1"/>
    <property type="molecule type" value="Genomic_DNA"/>
</dbReference>
<reference evidence="12 13" key="1">
    <citation type="submission" date="2022-12" db="EMBL/GenBank/DDBJ databases">
        <title>Chromosome-level genome of Tegillarca granosa.</title>
        <authorList>
            <person name="Kim J."/>
        </authorList>
    </citation>
    <scope>NUCLEOTIDE SEQUENCE [LARGE SCALE GENOMIC DNA]</scope>
    <source>
        <strain evidence="12">Teg-2019</strain>
        <tissue evidence="12">Adductor muscle</tissue>
    </source>
</reference>
<accession>A0ABQ9EBM6</accession>
<feature type="compositionally biased region" description="Polar residues" evidence="9">
    <location>
        <begin position="273"/>
        <end position="289"/>
    </location>
</feature>
<dbReference type="Proteomes" id="UP001217089">
    <property type="component" value="Unassembled WGS sequence"/>
</dbReference>
<evidence type="ECO:0000256" key="8">
    <source>
        <dbReference type="ARBA" id="ARBA00023224"/>
    </source>
</evidence>
<comment type="caution">
    <text evidence="12">The sequence shown here is derived from an EMBL/GenBank/DDBJ whole genome shotgun (WGS) entry which is preliminary data.</text>
</comment>
<keyword evidence="2" id="KW-1003">Cell membrane</keyword>
<feature type="transmembrane region" description="Helical" evidence="10">
    <location>
        <begin position="343"/>
        <end position="363"/>
    </location>
</feature>
<evidence type="ECO:0000256" key="7">
    <source>
        <dbReference type="ARBA" id="ARBA00023170"/>
    </source>
</evidence>
<feature type="transmembrane region" description="Helical" evidence="10">
    <location>
        <begin position="22"/>
        <end position="47"/>
    </location>
</feature>
<feature type="domain" description="G-protein coupled receptors family 1 profile" evidence="11">
    <location>
        <begin position="38"/>
        <end position="356"/>
    </location>
</feature>
<dbReference type="Gene3D" id="1.20.1070.10">
    <property type="entry name" value="Rhodopsin 7-helix transmembrane proteins"/>
    <property type="match status" value="3"/>
</dbReference>
<dbReference type="PANTHER" id="PTHR24248">
    <property type="entry name" value="ADRENERGIC RECEPTOR-RELATED G-PROTEIN COUPLED RECEPTOR"/>
    <property type="match status" value="1"/>
</dbReference>
<name>A0ABQ9EBM6_TEGGR</name>
<dbReference type="CDD" id="cd14967">
    <property type="entry name" value="7tmA_amine_R-like"/>
    <property type="match status" value="1"/>
</dbReference>
<keyword evidence="7" id="KW-0675">Receptor</keyword>
<feature type="region of interest" description="Disordered" evidence="9">
    <location>
        <begin position="271"/>
        <end position="293"/>
    </location>
</feature>
<evidence type="ECO:0000256" key="6">
    <source>
        <dbReference type="ARBA" id="ARBA00023136"/>
    </source>
</evidence>
<dbReference type="InterPro" id="IPR000276">
    <property type="entry name" value="GPCR_Rhodpsn"/>
</dbReference>
<feature type="transmembrane region" description="Helical" evidence="10">
    <location>
        <begin position="570"/>
        <end position="591"/>
    </location>
</feature>
<organism evidence="12 13">
    <name type="scientific">Tegillarca granosa</name>
    <name type="common">Malaysian cockle</name>
    <name type="synonym">Anadara granosa</name>
    <dbReference type="NCBI Taxonomy" id="220873"/>
    <lineage>
        <taxon>Eukaryota</taxon>
        <taxon>Metazoa</taxon>
        <taxon>Spiralia</taxon>
        <taxon>Lophotrochozoa</taxon>
        <taxon>Mollusca</taxon>
        <taxon>Bivalvia</taxon>
        <taxon>Autobranchia</taxon>
        <taxon>Pteriomorphia</taxon>
        <taxon>Arcoida</taxon>
        <taxon>Arcoidea</taxon>
        <taxon>Arcidae</taxon>
        <taxon>Tegillarca</taxon>
    </lineage>
</organism>
<evidence type="ECO:0000256" key="4">
    <source>
        <dbReference type="ARBA" id="ARBA00022989"/>
    </source>
</evidence>
<evidence type="ECO:0000313" key="13">
    <source>
        <dbReference type="Proteomes" id="UP001217089"/>
    </source>
</evidence>
<sequence length="610" mass="69717">MAEMNTTVVNTSSDYALQWTDIFLGVFLFTIVLTTIIGNAFVLIAIFREKRLQTSFNYYIVNLAVTDILVAVTAMAFFTIDNILKYWPFGEFMCGVWIFFDYGMTFVSVFTLLVISVDRIFMIVLWLPPFIVDRMKNSVPRFCKWEPAYNPEFVVVIAVVGHHGSCFILLFCYIRVFYMLRKRSKIKIGNKIAPSRVGVVSAQNQPTTSVTYQPDESEIGDKITADDKNKELLDQSERVWSVENSKKTLRPVANSKVESLQTSLPVKKIEASKASTNSSHQQDSNPNENDSSKYERKEAKVFKTLTYIIIGYILCWVPFHIVFDISAIAPDIVPEKIYIATFWLAYLNSTINPFLVFMIFLWVPPFIMDRIKNSAPRICKWEPAYNPEFVVVIAVVGHHGSCFILLFCYVKVVCVLRKRSKLKIGNKVPYSKRGKLPTTPATNQLDKVHVGDESTTAKGDNQMPDELDSTWSTCNSKHVFRSGAKAQVAPLQSRLQSKLMETSTGSFGPDTKYDKNPNKKYISKYEHEQKEAKVVKTLRYIIVGYIFCWVPFHIVFDISAIAPNIVPEKIYIATFWLTYLNSAINPFLYNFSSSEFKQAFKNILLSCIKR</sequence>
<evidence type="ECO:0000259" key="11">
    <source>
        <dbReference type="PROSITE" id="PS50262"/>
    </source>
</evidence>
<keyword evidence="5" id="KW-0297">G-protein coupled receptor</keyword>
<feature type="transmembrane region" description="Helical" evidence="10">
    <location>
        <begin position="59"/>
        <end position="80"/>
    </location>
</feature>
<evidence type="ECO:0000256" key="9">
    <source>
        <dbReference type="SAM" id="MobiDB-lite"/>
    </source>
</evidence>
<dbReference type="PRINTS" id="PR00237">
    <property type="entry name" value="GPCRRHODOPSN"/>
</dbReference>
<evidence type="ECO:0000256" key="10">
    <source>
        <dbReference type="SAM" id="Phobius"/>
    </source>
</evidence>
<evidence type="ECO:0000256" key="3">
    <source>
        <dbReference type="ARBA" id="ARBA00022692"/>
    </source>
</evidence>
<feature type="transmembrane region" description="Helical" evidence="10">
    <location>
        <begin position="152"/>
        <end position="178"/>
    </location>
</feature>
<feature type="transmembrane region" description="Helical" evidence="10">
    <location>
        <begin position="304"/>
        <end position="323"/>
    </location>
</feature>
<dbReference type="Pfam" id="PF00001">
    <property type="entry name" value="7tm_1"/>
    <property type="match status" value="2"/>
</dbReference>
<evidence type="ECO:0000313" key="12">
    <source>
        <dbReference type="EMBL" id="KAJ8301226.1"/>
    </source>
</evidence>
<dbReference type="SUPFAM" id="SSF81321">
    <property type="entry name" value="Family A G protein-coupled receptor-like"/>
    <property type="match status" value="2"/>
</dbReference>
<feature type="transmembrane region" description="Helical" evidence="10">
    <location>
        <begin position="538"/>
        <end position="558"/>
    </location>
</feature>
<comment type="subcellular location">
    <subcellularLocation>
        <location evidence="1">Cell membrane</location>
        <topology evidence="1">Multi-pass membrane protein</topology>
    </subcellularLocation>
</comment>
<evidence type="ECO:0000256" key="2">
    <source>
        <dbReference type="ARBA" id="ARBA00022475"/>
    </source>
</evidence>
<proteinExistence type="predicted"/>
<feature type="region of interest" description="Disordered" evidence="9">
    <location>
        <begin position="433"/>
        <end position="464"/>
    </location>
</feature>
<keyword evidence="8" id="KW-0807">Transducer</keyword>
<dbReference type="PROSITE" id="PS50262">
    <property type="entry name" value="G_PROTEIN_RECEP_F1_2"/>
    <property type="match status" value="2"/>
</dbReference>
<dbReference type="PANTHER" id="PTHR24248:SF185">
    <property type="entry name" value="DOPAMINE RECEPTOR 2"/>
    <property type="match status" value="1"/>
</dbReference>
<dbReference type="SMART" id="SM01381">
    <property type="entry name" value="7TM_GPCR_Srsx"/>
    <property type="match status" value="1"/>
</dbReference>
<evidence type="ECO:0000256" key="5">
    <source>
        <dbReference type="ARBA" id="ARBA00023040"/>
    </source>
</evidence>
<keyword evidence="4 10" id="KW-1133">Transmembrane helix</keyword>
<feature type="domain" description="G-protein coupled receptors family 1 profile" evidence="11">
    <location>
        <begin position="403"/>
        <end position="589"/>
    </location>
</feature>
<keyword evidence="3 10" id="KW-0812">Transmembrane</keyword>
<keyword evidence="6 10" id="KW-0472">Membrane</keyword>